<proteinExistence type="predicted"/>
<dbReference type="RefSeq" id="WP_242162477.1">
    <property type="nucleotide sequence ID" value="NZ_JAJMLW010000001.1"/>
</dbReference>
<keyword evidence="3" id="KW-1185">Reference proteome</keyword>
<feature type="transmembrane region" description="Helical" evidence="1">
    <location>
        <begin position="188"/>
        <end position="214"/>
    </location>
</feature>
<evidence type="ECO:0000313" key="3">
    <source>
        <dbReference type="Proteomes" id="UP001430755"/>
    </source>
</evidence>
<feature type="transmembrane region" description="Helical" evidence="1">
    <location>
        <begin position="160"/>
        <end position="181"/>
    </location>
</feature>
<name>A0ABS9WDB0_9ACTN</name>
<evidence type="ECO:0000256" key="1">
    <source>
        <dbReference type="SAM" id="Phobius"/>
    </source>
</evidence>
<evidence type="ECO:0000313" key="2">
    <source>
        <dbReference type="EMBL" id="MCI2240848.1"/>
    </source>
</evidence>
<comment type="caution">
    <text evidence="2">The sequence shown here is derived from an EMBL/GenBank/DDBJ whole genome shotgun (WGS) entry which is preliminary data.</text>
</comment>
<protein>
    <submittedName>
        <fullName evidence="2">Dimethyl sulfoxide reductase anchor subunit</fullName>
        <ecNumber evidence="2">1.8.5.3</ecNumber>
    </submittedName>
</protein>
<accession>A0ABS9WDB0</accession>
<feature type="transmembrane region" description="Helical" evidence="1">
    <location>
        <begin position="125"/>
        <end position="148"/>
    </location>
</feature>
<feature type="transmembrane region" description="Helical" evidence="1">
    <location>
        <begin position="266"/>
        <end position="289"/>
    </location>
</feature>
<reference evidence="2" key="1">
    <citation type="submission" date="2021-11" db="EMBL/GenBank/DDBJ databases">
        <title>A Novel Adlercreutzia Species, isolated from a Allomyrina dichotoma larva feces.</title>
        <authorList>
            <person name="Suh M.K."/>
        </authorList>
    </citation>
    <scope>NUCLEOTIDE SEQUENCE</scope>
    <source>
        <strain evidence="2">JBNU-10</strain>
    </source>
</reference>
<keyword evidence="1" id="KW-0812">Transmembrane</keyword>
<dbReference type="Pfam" id="PF04976">
    <property type="entry name" value="DmsC"/>
    <property type="match status" value="1"/>
</dbReference>
<dbReference type="InterPro" id="IPR007059">
    <property type="entry name" value="DmsC"/>
</dbReference>
<dbReference type="EC" id="1.8.5.3" evidence="2"/>
<sequence length="291" mass="29716">MTPLAQQALAEGASQISLVLFTTATPAGIVACVAITCYVLARRRPPADCARLQRFLIIPLAAVILGLIASTNHLGRPSNTLYVLMGVGRSPLSNEVVAVVVFTGLAWLGWLLSFARGRGLRAARVLLALSLPAAVFALARIAGAYSIATVITWSLPYTPANLVLAALTGGPVLALCVFSAAKVDPGRAAAAALATGIIAGIALTASECLQYAALQSLQSGLYRAADLVPFYPGCIAGSAALIACGLAALAVPLARRVPLSTARCAGCAALVLAGLAVARFAFYCLRLTAGF</sequence>
<keyword evidence="2" id="KW-0560">Oxidoreductase</keyword>
<organism evidence="2 3">
    <name type="scientific">Adlercreutzia faecimuris</name>
    <dbReference type="NCBI Taxonomy" id="2897341"/>
    <lineage>
        <taxon>Bacteria</taxon>
        <taxon>Bacillati</taxon>
        <taxon>Actinomycetota</taxon>
        <taxon>Coriobacteriia</taxon>
        <taxon>Eggerthellales</taxon>
        <taxon>Eggerthellaceae</taxon>
        <taxon>Adlercreutzia</taxon>
    </lineage>
</organism>
<feature type="transmembrane region" description="Helical" evidence="1">
    <location>
        <begin position="230"/>
        <end position="254"/>
    </location>
</feature>
<feature type="transmembrane region" description="Helical" evidence="1">
    <location>
        <begin position="52"/>
        <end position="72"/>
    </location>
</feature>
<dbReference type="Proteomes" id="UP001430755">
    <property type="component" value="Unassembled WGS sequence"/>
</dbReference>
<gene>
    <name evidence="2" type="ORF">LPT13_00545</name>
</gene>
<keyword evidence="1" id="KW-0472">Membrane</keyword>
<dbReference type="PANTHER" id="PTHR38095">
    <property type="entry name" value="ANAEROBIC DIMETHYL SULFOXIDE REDUCTASE CHAIN YNFH"/>
    <property type="match status" value="1"/>
</dbReference>
<dbReference type="EMBL" id="JAJMLW010000001">
    <property type="protein sequence ID" value="MCI2240848.1"/>
    <property type="molecule type" value="Genomic_DNA"/>
</dbReference>
<feature type="transmembrane region" description="Helical" evidence="1">
    <location>
        <begin position="16"/>
        <end position="40"/>
    </location>
</feature>
<feature type="transmembrane region" description="Helical" evidence="1">
    <location>
        <begin position="92"/>
        <end position="113"/>
    </location>
</feature>
<keyword evidence="1" id="KW-1133">Transmembrane helix</keyword>
<dbReference type="GO" id="GO:0016491">
    <property type="term" value="F:oxidoreductase activity"/>
    <property type="evidence" value="ECO:0007669"/>
    <property type="project" value="UniProtKB-KW"/>
</dbReference>
<dbReference type="PANTHER" id="PTHR38095:SF3">
    <property type="entry name" value="ANAEROBIC DIMETHYL SULFOXIDE REDUCTASE, SUBUNIT C"/>
    <property type="match status" value="1"/>
</dbReference>